<dbReference type="HOGENOM" id="CLU_009123_16_0_1"/>
<organism evidence="1 2">
    <name type="scientific">Jaapia argillacea MUCL 33604</name>
    <dbReference type="NCBI Taxonomy" id="933084"/>
    <lineage>
        <taxon>Eukaryota</taxon>
        <taxon>Fungi</taxon>
        <taxon>Dikarya</taxon>
        <taxon>Basidiomycota</taxon>
        <taxon>Agaricomycotina</taxon>
        <taxon>Agaricomycetes</taxon>
        <taxon>Agaricomycetidae</taxon>
        <taxon>Jaapiales</taxon>
        <taxon>Jaapiaceae</taxon>
        <taxon>Jaapia</taxon>
    </lineage>
</organism>
<evidence type="ECO:0000313" key="2">
    <source>
        <dbReference type="Proteomes" id="UP000027265"/>
    </source>
</evidence>
<dbReference type="EMBL" id="KL197771">
    <property type="protein sequence ID" value="KDQ49886.1"/>
    <property type="molecule type" value="Genomic_DNA"/>
</dbReference>
<accession>A0A067PHE9</accession>
<sequence>MGSDFCSAPATSVDAERFFSEGRRGQNFMQHNLANQTFRAGMALGSWDETPLFPGMVAAAEVIEKVMAGDL</sequence>
<keyword evidence="2" id="KW-1185">Reference proteome</keyword>
<dbReference type="InParanoid" id="A0A067PHE9"/>
<name>A0A067PHE9_9AGAM</name>
<dbReference type="OrthoDB" id="3268424at2759"/>
<feature type="non-terminal residue" evidence="1">
    <location>
        <position position="71"/>
    </location>
</feature>
<proteinExistence type="predicted"/>
<protein>
    <recommendedName>
        <fullName evidence="3">HAT C-terminal dimerisation domain-containing protein</fullName>
    </recommendedName>
</protein>
<gene>
    <name evidence="1" type="ORF">JAAARDRAFT_111472</name>
</gene>
<dbReference type="Proteomes" id="UP000027265">
    <property type="component" value="Unassembled WGS sequence"/>
</dbReference>
<dbReference type="AlphaFoldDB" id="A0A067PHE9"/>
<evidence type="ECO:0000313" key="1">
    <source>
        <dbReference type="EMBL" id="KDQ49886.1"/>
    </source>
</evidence>
<evidence type="ECO:0008006" key="3">
    <source>
        <dbReference type="Google" id="ProtNLM"/>
    </source>
</evidence>
<reference evidence="2" key="1">
    <citation type="journal article" date="2014" name="Proc. Natl. Acad. Sci. U.S.A.">
        <title>Extensive sampling of basidiomycete genomes demonstrates inadequacy of the white-rot/brown-rot paradigm for wood decay fungi.</title>
        <authorList>
            <person name="Riley R."/>
            <person name="Salamov A.A."/>
            <person name="Brown D.W."/>
            <person name="Nagy L.G."/>
            <person name="Floudas D."/>
            <person name="Held B.W."/>
            <person name="Levasseur A."/>
            <person name="Lombard V."/>
            <person name="Morin E."/>
            <person name="Otillar R."/>
            <person name="Lindquist E.A."/>
            <person name="Sun H."/>
            <person name="LaButti K.M."/>
            <person name="Schmutz J."/>
            <person name="Jabbour D."/>
            <person name="Luo H."/>
            <person name="Baker S.E."/>
            <person name="Pisabarro A.G."/>
            <person name="Walton J.D."/>
            <person name="Blanchette R.A."/>
            <person name="Henrissat B."/>
            <person name="Martin F."/>
            <person name="Cullen D."/>
            <person name="Hibbett D.S."/>
            <person name="Grigoriev I.V."/>
        </authorList>
    </citation>
    <scope>NUCLEOTIDE SEQUENCE [LARGE SCALE GENOMIC DNA]</scope>
    <source>
        <strain evidence="2">MUCL 33604</strain>
    </source>
</reference>